<accession>A0A0C2ZAK2</accession>
<sequence length="310" mass="34108">MDNEEGDLKEMLQVEFRGTSDITKSMDSRKSKFFVFSAEEELVMLEKEVSAATQDGEDDDNDMSNQSPAVCTTPLSATFDKPLRDILKPSSSGGGYQNTDLVRNPSPDILDQGMQLDDHEETNQISHKITHLSMHSPPAHTTPLALDAPPAGRTDLGQTQRIPTPDPPHSMPIDALANERLSKEFTCRAKGMVKDVHDEDKHPKLRVVTRKSKVQSHQKSPSPVPPPDAAPVNLAHDIPGSSTQPSDRDKLSMSTDQSDSKRRRSTNSQTDGICRSDRKRNRRDKVQVANTASVAVARLASTTDPATYMT</sequence>
<name>A0A0C2ZAK2_9AGAM</name>
<reference evidence="2 3" key="1">
    <citation type="submission" date="2014-04" db="EMBL/GenBank/DDBJ databases">
        <authorList>
            <consortium name="DOE Joint Genome Institute"/>
            <person name="Kuo A."/>
            <person name="Kohler A."/>
            <person name="Nagy L.G."/>
            <person name="Floudas D."/>
            <person name="Copeland A."/>
            <person name="Barry K.W."/>
            <person name="Cichocki N."/>
            <person name="Veneault-Fourrey C."/>
            <person name="LaButti K."/>
            <person name="Lindquist E.A."/>
            <person name="Lipzen A."/>
            <person name="Lundell T."/>
            <person name="Morin E."/>
            <person name="Murat C."/>
            <person name="Sun H."/>
            <person name="Tunlid A."/>
            <person name="Henrissat B."/>
            <person name="Grigoriev I.V."/>
            <person name="Hibbett D.S."/>
            <person name="Martin F."/>
            <person name="Nordberg H.P."/>
            <person name="Cantor M.N."/>
            <person name="Hua S.X."/>
        </authorList>
    </citation>
    <scope>NUCLEOTIDE SEQUENCE [LARGE SCALE GENOMIC DNA]</scope>
    <source>
        <strain evidence="2 3">Foug A</strain>
    </source>
</reference>
<feature type="compositionally biased region" description="Basic residues" evidence="1">
    <location>
        <begin position="203"/>
        <end position="216"/>
    </location>
</feature>
<dbReference type="InParanoid" id="A0A0C2ZAK2"/>
<proteinExistence type="predicted"/>
<dbReference type="HOGENOM" id="CLU_897610_0_0_1"/>
<evidence type="ECO:0000313" key="3">
    <source>
        <dbReference type="Proteomes" id="UP000053989"/>
    </source>
</evidence>
<feature type="compositionally biased region" description="Polar residues" evidence="1">
    <location>
        <begin position="63"/>
        <end position="75"/>
    </location>
</feature>
<gene>
    <name evidence="2" type="ORF">SCLCIDRAFT_1187371</name>
</gene>
<protein>
    <submittedName>
        <fullName evidence="2">Uncharacterized protein</fullName>
    </submittedName>
</protein>
<feature type="region of interest" description="Disordered" evidence="1">
    <location>
        <begin position="194"/>
        <end position="290"/>
    </location>
</feature>
<dbReference type="AlphaFoldDB" id="A0A0C2ZAK2"/>
<feature type="region of interest" description="Disordered" evidence="1">
    <location>
        <begin position="133"/>
        <end position="171"/>
    </location>
</feature>
<reference evidence="3" key="2">
    <citation type="submission" date="2015-01" db="EMBL/GenBank/DDBJ databases">
        <title>Evolutionary Origins and Diversification of the Mycorrhizal Mutualists.</title>
        <authorList>
            <consortium name="DOE Joint Genome Institute"/>
            <consortium name="Mycorrhizal Genomics Consortium"/>
            <person name="Kohler A."/>
            <person name="Kuo A."/>
            <person name="Nagy L.G."/>
            <person name="Floudas D."/>
            <person name="Copeland A."/>
            <person name="Barry K.W."/>
            <person name="Cichocki N."/>
            <person name="Veneault-Fourrey C."/>
            <person name="LaButti K."/>
            <person name="Lindquist E.A."/>
            <person name="Lipzen A."/>
            <person name="Lundell T."/>
            <person name="Morin E."/>
            <person name="Murat C."/>
            <person name="Riley R."/>
            <person name="Ohm R."/>
            <person name="Sun H."/>
            <person name="Tunlid A."/>
            <person name="Henrissat B."/>
            <person name="Grigoriev I.V."/>
            <person name="Hibbett D.S."/>
            <person name="Martin F."/>
        </authorList>
    </citation>
    <scope>NUCLEOTIDE SEQUENCE [LARGE SCALE GENOMIC DNA]</scope>
    <source>
        <strain evidence="3">Foug A</strain>
    </source>
</reference>
<dbReference type="EMBL" id="KN822716">
    <property type="protein sequence ID" value="KIM50102.1"/>
    <property type="molecule type" value="Genomic_DNA"/>
</dbReference>
<dbReference type="Proteomes" id="UP000053989">
    <property type="component" value="Unassembled WGS sequence"/>
</dbReference>
<evidence type="ECO:0000313" key="2">
    <source>
        <dbReference type="EMBL" id="KIM50102.1"/>
    </source>
</evidence>
<evidence type="ECO:0000256" key="1">
    <source>
        <dbReference type="SAM" id="MobiDB-lite"/>
    </source>
</evidence>
<organism evidence="2 3">
    <name type="scientific">Scleroderma citrinum Foug A</name>
    <dbReference type="NCBI Taxonomy" id="1036808"/>
    <lineage>
        <taxon>Eukaryota</taxon>
        <taxon>Fungi</taxon>
        <taxon>Dikarya</taxon>
        <taxon>Basidiomycota</taxon>
        <taxon>Agaricomycotina</taxon>
        <taxon>Agaricomycetes</taxon>
        <taxon>Agaricomycetidae</taxon>
        <taxon>Boletales</taxon>
        <taxon>Sclerodermatineae</taxon>
        <taxon>Sclerodermataceae</taxon>
        <taxon>Scleroderma</taxon>
    </lineage>
</organism>
<keyword evidence="3" id="KW-1185">Reference proteome</keyword>
<feature type="region of interest" description="Disordered" evidence="1">
    <location>
        <begin position="49"/>
        <end position="75"/>
    </location>
</feature>